<name>A0A239ZYQ8_9FIRM</name>
<dbReference type="AlphaFoldDB" id="A0A239ZYQ8"/>
<gene>
    <name evidence="2" type="ORF">SAMEA44547418_01888</name>
</gene>
<reference evidence="2 3" key="1">
    <citation type="submission" date="2017-06" db="EMBL/GenBank/DDBJ databases">
        <authorList>
            <consortium name="Pathogen Informatics"/>
        </authorList>
    </citation>
    <scope>NUCLEOTIDE SEQUENCE [LARGE SCALE GENOMIC DNA]</scope>
    <source>
        <strain evidence="2 3">NCTC12018</strain>
    </source>
</reference>
<evidence type="ECO:0000256" key="1">
    <source>
        <dbReference type="SAM" id="SignalP"/>
    </source>
</evidence>
<dbReference type="KEGG" id="vrm:44547418_01888"/>
<sequence length="123" mass="13720">MKKWLVAIVMAGVMFAGGFGQANAADWYYIDADADDATWFIDNASVYKTDDMATVLVKVNNVEGFTYIYTVRIDRNAKMWTELESTVYSNAGIALLTNKKVQKPMKIEGDTMGAEVMQALWGK</sequence>
<feature type="chain" id="PRO_5013212578" evidence="1">
    <location>
        <begin position="25"/>
        <end position="123"/>
    </location>
</feature>
<protein>
    <submittedName>
        <fullName evidence="2">Uncharacterized protein</fullName>
    </submittedName>
</protein>
<feature type="signal peptide" evidence="1">
    <location>
        <begin position="1"/>
        <end position="24"/>
    </location>
</feature>
<organism evidence="2 3">
    <name type="scientific">Veillonella rodentium</name>
    <dbReference type="NCBI Taxonomy" id="248315"/>
    <lineage>
        <taxon>Bacteria</taxon>
        <taxon>Bacillati</taxon>
        <taxon>Bacillota</taxon>
        <taxon>Negativicutes</taxon>
        <taxon>Veillonellales</taxon>
        <taxon>Veillonellaceae</taxon>
        <taxon>Veillonella</taxon>
    </lineage>
</organism>
<keyword evidence="1" id="KW-0732">Signal</keyword>
<dbReference type="EMBL" id="LT906470">
    <property type="protein sequence ID" value="SNV76157.1"/>
    <property type="molecule type" value="Genomic_DNA"/>
</dbReference>
<dbReference type="RefSeq" id="WP_095066651.1">
    <property type="nucleotide sequence ID" value="NZ_LT906470.1"/>
</dbReference>
<keyword evidence="3" id="KW-1185">Reference proteome</keyword>
<dbReference type="Proteomes" id="UP000214973">
    <property type="component" value="Chromosome 1"/>
</dbReference>
<evidence type="ECO:0000313" key="2">
    <source>
        <dbReference type="EMBL" id="SNV76157.1"/>
    </source>
</evidence>
<proteinExistence type="predicted"/>
<accession>A0A239ZYQ8</accession>
<evidence type="ECO:0000313" key="3">
    <source>
        <dbReference type="Proteomes" id="UP000214973"/>
    </source>
</evidence>